<dbReference type="SUPFAM" id="SSF82185">
    <property type="entry name" value="Histone H3 K4-specific methyltransferase SET7/9 N-terminal domain"/>
    <property type="match status" value="1"/>
</dbReference>
<comment type="caution">
    <text evidence="1">The sequence shown here is derived from an EMBL/GenBank/DDBJ whole genome shotgun (WGS) entry which is preliminary data.</text>
</comment>
<organism evidence="1 2">
    <name type="scientific">Blastocystis sp. subtype 1 (strain ATCC 50177 / NandII)</name>
    <dbReference type="NCBI Taxonomy" id="478820"/>
    <lineage>
        <taxon>Eukaryota</taxon>
        <taxon>Sar</taxon>
        <taxon>Stramenopiles</taxon>
        <taxon>Bigyra</taxon>
        <taxon>Opalozoa</taxon>
        <taxon>Opalinata</taxon>
        <taxon>Blastocystidae</taxon>
        <taxon>Blastocystis</taxon>
    </lineage>
</organism>
<evidence type="ECO:0000313" key="1">
    <source>
        <dbReference type="EMBL" id="OAO13629.1"/>
    </source>
</evidence>
<dbReference type="InterPro" id="IPR032675">
    <property type="entry name" value="LRR_dom_sf"/>
</dbReference>
<reference evidence="1 2" key="1">
    <citation type="submission" date="2016-05" db="EMBL/GenBank/DDBJ databases">
        <title>Nuclear genome of Blastocystis sp. subtype 1 NandII.</title>
        <authorList>
            <person name="Gentekaki E."/>
            <person name="Curtis B."/>
            <person name="Stairs C."/>
            <person name="Eme L."/>
            <person name="Herman E."/>
            <person name="Klimes V."/>
            <person name="Arias M.C."/>
            <person name="Elias M."/>
            <person name="Hilliou F."/>
            <person name="Klute M."/>
            <person name="Malik S.-B."/>
            <person name="Pightling A."/>
            <person name="Rachubinski R."/>
            <person name="Salas D."/>
            <person name="Schlacht A."/>
            <person name="Suga H."/>
            <person name="Archibald J."/>
            <person name="Ball S.G."/>
            <person name="Clark G."/>
            <person name="Dacks J."/>
            <person name="Van Der Giezen M."/>
            <person name="Tsaousis A."/>
            <person name="Roger A."/>
        </authorList>
    </citation>
    <scope>NUCLEOTIDE SEQUENCE [LARGE SCALE GENOMIC DNA]</scope>
    <source>
        <strain evidence="2">ATCC 50177 / NandII</strain>
    </source>
</reference>
<accession>A0A196SC93</accession>
<gene>
    <name evidence="1" type="ORF">AV274_4673</name>
</gene>
<keyword evidence="2" id="KW-1185">Reference proteome</keyword>
<dbReference type="Gene3D" id="3.80.10.10">
    <property type="entry name" value="Ribonuclease Inhibitor"/>
    <property type="match status" value="1"/>
</dbReference>
<name>A0A196SC93_BLAHN</name>
<dbReference type="SUPFAM" id="SSF52058">
    <property type="entry name" value="L domain-like"/>
    <property type="match status" value="1"/>
</dbReference>
<dbReference type="AlphaFoldDB" id="A0A196SC93"/>
<protein>
    <submittedName>
        <fullName evidence="1">Uncharacterized protein</fullName>
    </submittedName>
</protein>
<dbReference type="Proteomes" id="UP000078348">
    <property type="component" value="Unassembled WGS sequence"/>
</dbReference>
<evidence type="ECO:0000313" key="2">
    <source>
        <dbReference type="Proteomes" id="UP000078348"/>
    </source>
</evidence>
<proteinExistence type="predicted"/>
<sequence>MKPNRLHSDNAVQGLAWDEEGLKCRSILRKAKASTLCRSVIQRLSTIRDADIAPDGDYLLLLRLLRMKAQKESVPAYYAVPSLHGKKNGYGEMRHEGCFGDLVFSTSWSEDTPSEQGFWYNRKTSEVLAIQYNKHNTLFFHANVKPTFGIVDKDNGERWEGLCFDNQPCGVGRYYDEWNELLYEGLCVNGFWEGFGVRYYPLPGNNGEPRVDTRGWWCHGAVLQWAERFTRREDRLQEGLVVAGRFVDTALSLEGSASLSNLHCFLRELAIADNALQSVQALDLDLCRYLEVVVVGSNACQQCASFTVARLPRLRSITVGKNAFSQYGSRLELLLSEGEAILHQRRACVFRDLRALTHVTIGAGAFSDYALFTIENTPSLRSLQIGLASNGAKRVTPSCCFFYAGALRVEAMGSLERLAIGNYSFYHTSDISFSDLPLLQQLLIGSACFFRRLRGRGVLKMAALPSLSLLMFQDQSLASVRSMILSNVNMKSANSRILCDNCLWSLRKVHAGKNVSPFLLSILDSLC</sequence>
<dbReference type="OrthoDB" id="8731593at2759"/>
<dbReference type="EMBL" id="LXWW01000356">
    <property type="protein sequence ID" value="OAO13629.1"/>
    <property type="molecule type" value="Genomic_DNA"/>
</dbReference>